<gene>
    <name evidence="2" type="ORF">SNAT2548_LOCUS33707</name>
</gene>
<name>A0A812UQ38_9DINO</name>
<feature type="region of interest" description="Disordered" evidence="1">
    <location>
        <begin position="78"/>
        <end position="104"/>
    </location>
</feature>
<feature type="compositionally biased region" description="Basic and acidic residues" evidence="1">
    <location>
        <begin position="17"/>
        <end position="26"/>
    </location>
</feature>
<accession>A0A812UQ38</accession>
<evidence type="ECO:0000256" key="1">
    <source>
        <dbReference type="SAM" id="MobiDB-lite"/>
    </source>
</evidence>
<feature type="region of interest" description="Disordered" evidence="1">
    <location>
        <begin position="1"/>
        <end position="65"/>
    </location>
</feature>
<protein>
    <submittedName>
        <fullName evidence="2">Uncharacterized protein</fullName>
    </submittedName>
</protein>
<feature type="region of interest" description="Disordered" evidence="1">
    <location>
        <begin position="305"/>
        <end position="374"/>
    </location>
</feature>
<evidence type="ECO:0000313" key="3">
    <source>
        <dbReference type="Proteomes" id="UP000604046"/>
    </source>
</evidence>
<feature type="compositionally biased region" description="Low complexity" evidence="1">
    <location>
        <begin position="331"/>
        <end position="341"/>
    </location>
</feature>
<dbReference type="Proteomes" id="UP000604046">
    <property type="component" value="Unassembled WGS sequence"/>
</dbReference>
<feature type="compositionally biased region" description="Low complexity" evidence="1">
    <location>
        <begin position="32"/>
        <end position="42"/>
    </location>
</feature>
<evidence type="ECO:0000313" key="2">
    <source>
        <dbReference type="EMBL" id="CAE7592078.1"/>
    </source>
</evidence>
<dbReference type="EMBL" id="CAJNDS010002773">
    <property type="protein sequence ID" value="CAE7592078.1"/>
    <property type="molecule type" value="Genomic_DNA"/>
</dbReference>
<reference evidence="2" key="1">
    <citation type="submission" date="2021-02" db="EMBL/GenBank/DDBJ databases">
        <authorList>
            <person name="Dougan E. K."/>
            <person name="Rhodes N."/>
            <person name="Thang M."/>
            <person name="Chan C."/>
        </authorList>
    </citation>
    <scope>NUCLEOTIDE SEQUENCE</scope>
</reference>
<keyword evidence="3" id="KW-1185">Reference proteome</keyword>
<feature type="compositionally biased region" description="Basic and acidic residues" evidence="1">
    <location>
        <begin position="342"/>
        <end position="351"/>
    </location>
</feature>
<proteinExistence type="predicted"/>
<organism evidence="2 3">
    <name type="scientific">Symbiodinium natans</name>
    <dbReference type="NCBI Taxonomy" id="878477"/>
    <lineage>
        <taxon>Eukaryota</taxon>
        <taxon>Sar</taxon>
        <taxon>Alveolata</taxon>
        <taxon>Dinophyceae</taxon>
        <taxon>Suessiales</taxon>
        <taxon>Symbiodiniaceae</taxon>
        <taxon>Symbiodinium</taxon>
    </lineage>
</organism>
<dbReference type="AlphaFoldDB" id="A0A812UQ38"/>
<comment type="caution">
    <text evidence="2">The sequence shown here is derived from an EMBL/GenBank/DDBJ whole genome shotgun (WGS) entry which is preliminary data.</text>
</comment>
<sequence length="498" mass="55195">MPRKSKKTWESGPARGVRVDEAEQVREGTGTGTSASSRTAESAAERKDDNASEVVSHPGGATGKLPCDVTFDVQLSQPSNCATKPVGAASENEIGPLREHAEAGRHKECAKEMGQSGNRSALATDQGNNNNIIGDNKANKGTCNNGAQCKHCHIRDVNDVIRALNNDVAVIEASLAQIPSKVYVSKLLPDEVDDLLRRLLYEKRETRKRVLFRPVDGWWLAAETFLKVYKQPPASGLIVEVGICPFQLARKLTAKEDKEKKMQGFSISEEEMEEHVVRLAGEGQLWWLYPSLKVRDIFRAWKDLPRGDDQQQEQQDEETSRIADQMLPPQSGSSNSNASSSNRDDGLENSKRKQVAVLQESEVGTKASPSPRCAEEVGGALEHVGQAPQAPSESAHGTSQEEWLQYRVNNTFLEFRRCSWDDAAVPQPRCSSWPPTSKLQRELAGRKGQPGSGQFIVQACEGLEIQREEWFDEMDDEELIQRYQHERVGHAGMCQPPE</sequence>